<proteinExistence type="predicted"/>
<gene>
    <name evidence="1" type="ORF">KK1_006041</name>
</gene>
<dbReference type="AlphaFoldDB" id="A0A151U2B7"/>
<evidence type="ECO:0000313" key="2">
    <source>
        <dbReference type="Proteomes" id="UP000075243"/>
    </source>
</evidence>
<evidence type="ECO:0000313" key="1">
    <source>
        <dbReference type="EMBL" id="KYP73416.1"/>
    </source>
</evidence>
<dbReference type="STRING" id="3821.A0A151U2B7"/>
<organism evidence="1 2">
    <name type="scientific">Cajanus cajan</name>
    <name type="common">Pigeon pea</name>
    <name type="synonym">Cajanus indicus</name>
    <dbReference type="NCBI Taxonomy" id="3821"/>
    <lineage>
        <taxon>Eukaryota</taxon>
        <taxon>Viridiplantae</taxon>
        <taxon>Streptophyta</taxon>
        <taxon>Embryophyta</taxon>
        <taxon>Tracheophyta</taxon>
        <taxon>Spermatophyta</taxon>
        <taxon>Magnoliopsida</taxon>
        <taxon>eudicotyledons</taxon>
        <taxon>Gunneridae</taxon>
        <taxon>Pentapetalae</taxon>
        <taxon>rosids</taxon>
        <taxon>fabids</taxon>
        <taxon>Fabales</taxon>
        <taxon>Fabaceae</taxon>
        <taxon>Papilionoideae</taxon>
        <taxon>50 kb inversion clade</taxon>
        <taxon>NPAAA clade</taxon>
        <taxon>indigoferoid/millettioid clade</taxon>
        <taxon>Phaseoleae</taxon>
        <taxon>Cajanus</taxon>
    </lineage>
</organism>
<name>A0A151U2B7_CAJCA</name>
<sequence length="133" mass="14851">MWKRALVGAVGALRRPFSSGGGGISSAVNSMILRSLKDHYLEVAKMNMPPKVSPPSPFTIVKGALDSHERILDFPLRFVRGCFGDSLRLHAPQGSRIWIPPHPLPIHRSCFCVSTLFSPNFLYHVYVCQFLFV</sequence>
<dbReference type="EMBL" id="CM003604">
    <property type="protein sequence ID" value="KYP73416.1"/>
    <property type="molecule type" value="Genomic_DNA"/>
</dbReference>
<reference evidence="1 2" key="1">
    <citation type="journal article" date="2012" name="Nat. Biotechnol.">
        <title>Draft genome sequence of pigeonpea (Cajanus cajan), an orphan legume crop of resource-poor farmers.</title>
        <authorList>
            <person name="Varshney R.K."/>
            <person name="Chen W."/>
            <person name="Li Y."/>
            <person name="Bharti A.K."/>
            <person name="Saxena R.K."/>
            <person name="Schlueter J.A."/>
            <person name="Donoghue M.T."/>
            <person name="Azam S."/>
            <person name="Fan G."/>
            <person name="Whaley A.M."/>
            <person name="Farmer A.D."/>
            <person name="Sheridan J."/>
            <person name="Iwata A."/>
            <person name="Tuteja R."/>
            <person name="Penmetsa R.V."/>
            <person name="Wu W."/>
            <person name="Upadhyaya H.D."/>
            <person name="Yang S.P."/>
            <person name="Shah T."/>
            <person name="Saxena K.B."/>
            <person name="Michael T."/>
            <person name="McCombie W.R."/>
            <person name="Yang B."/>
            <person name="Zhang G."/>
            <person name="Yang H."/>
            <person name="Wang J."/>
            <person name="Spillane C."/>
            <person name="Cook D.R."/>
            <person name="May G.D."/>
            <person name="Xu X."/>
            <person name="Jackson S.A."/>
        </authorList>
    </citation>
    <scope>NUCLEOTIDE SEQUENCE [LARGE SCALE GENOMIC DNA]</scope>
    <source>
        <strain evidence="2">cv. Asha</strain>
    </source>
</reference>
<dbReference type="Proteomes" id="UP000075243">
    <property type="component" value="Chromosome 2"/>
</dbReference>
<accession>A0A151U2B7</accession>
<dbReference type="Gramene" id="C.cajan_05892.t">
    <property type="protein sequence ID" value="C.cajan_05892.t"/>
    <property type="gene ID" value="C.cajan_05892"/>
</dbReference>
<keyword evidence="2" id="KW-1185">Reference proteome</keyword>
<dbReference type="OMA" id="RIWIPPH"/>
<protein>
    <submittedName>
        <fullName evidence="1">Uncharacterized protein</fullName>
    </submittedName>
</protein>